<dbReference type="OrthoDB" id="7262496at2"/>
<dbReference type="RefSeq" id="WP_092960749.1">
    <property type="nucleotide sequence ID" value="NZ_FOSQ01000005.1"/>
</dbReference>
<evidence type="ECO:0000313" key="3">
    <source>
        <dbReference type="EMBL" id="SFK67222.1"/>
    </source>
</evidence>
<dbReference type="InterPro" id="IPR042100">
    <property type="entry name" value="Bug_dom1"/>
</dbReference>
<dbReference type="AlphaFoldDB" id="A0A1I4BEF4"/>
<organism evidence="3 4">
    <name type="scientific">Falsiroseomonas stagni DSM 19981</name>
    <dbReference type="NCBI Taxonomy" id="1123062"/>
    <lineage>
        <taxon>Bacteria</taxon>
        <taxon>Pseudomonadati</taxon>
        <taxon>Pseudomonadota</taxon>
        <taxon>Alphaproteobacteria</taxon>
        <taxon>Acetobacterales</taxon>
        <taxon>Roseomonadaceae</taxon>
        <taxon>Falsiroseomonas</taxon>
    </lineage>
</organism>
<sequence length="313" mass="32289">MAGRRSALLLPAGALLPAPALASRRNPVELLVGAPGGSPADLWARSVAPFLERCLPRLALTVRNHPGRGGLEAVALLAGARPDQKLISVVTTPLLLARAVEAGEVSPAERIAPLAAVIEESMVLVCAPAGPPDMVALRALGERGTLGTPPPGSAAHFAGLRLEGRLDLARLAFPSAAAARQAAISGHVAAAMLALPDAIAALREGKLLGIGIAAARRSTLLPDVPTLREQGLDLVAAAQRGFALNPAAPDAFRAGLLAGLETMALDQDFAAQAASLGQNARFLGPEAWGRVLARADGELRRLWAEEPWLPRRA</sequence>
<dbReference type="Gene3D" id="3.40.190.150">
    <property type="entry name" value="Bordetella uptake gene, domain 1"/>
    <property type="match status" value="1"/>
</dbReference>
<feature type="signal peptide" evidence="2">
    <location>
        <begin position="1"/>
        <end position="22"/>
    </location>
</feature>
<dbReference type="EMBL" id="FOSQ01000005">
    <property type="protein sequence ID" value="SFK67222.1"/>
    <property type="molecule type" value="Genomic_DNA"/>
</dbReference>
<comment type="similarity">
    <text evidence="1">Belongs to the UPF0065 (bug) family.</text>
</comment>
<keyword evidence="3" id="KW-0675">Receptor</keyword>
<dbReference type="Pfam" id="PF03401">
    <property type="entry name" value="TctC"/>
    <property type="match status" value="1"/>
</dbReference>
<dbReference type="PANTHER" id="PTHR42928:SF5">
    <property type="entry name" value="BLR1237 PROTEIN"/>
    <property type="match status" value="1"/>
</dbReference>
<keyword evidence="4" id="KW-1185">Reference proteome</keyword>
<name>A0A1I4BEF4_9PROT</name>
<reference evidence="3 4" key="1">
    <citation type="submission" date="2016-10" db="EMBL/GenBank/DDBJ databases">
        <authorList>
            <person name="de Groot N.N."/>
        </authorList>
    </citation>
    <scope>NUCLEOTIDE SEQUENCE [LARGE SCALE GENOMIC DNA]</scope>
    <source>
        <strain evidence="3 4">DSM 19981</strain>
    </source>
</reference>
<evidence type="ECO:0000313" key="4">
    <source>
        <dbReference type="Proteomes" id="UP000199473"/>
    </source>
</evidence>
<dbReference type="InterPro" id="IPR005064">
    <property type="entry name" value="BUG"/>
</dbReference>
<dbReference type="PANTHER" id="PTHR42928">
    <property type="entry name" value="TRICARBOXYLATE-BINDING PROTEIN"/>
    <property type="match status" value="1"/>
</dbReference>
<dbReference type="STRING" id="1123062.SAMN02745775_105235"/>
<evidence type="ECO:0000256" key="2">
    <source>
        <dbReference type="SAM" id="SignalP"/>
    </source>
</evidence>
<dbReference type="Proteomes" id="UP000199473">
    <property type="component" value="Unassembled WGS sequence"/>
</dbReference>
<gene>
    <name evidence="3" type="ORF">SAMN02745775_105235</name>
</gene>
<accession>A0A1I4BEF4</accession>
<dbReference type="Gene3D" id="3.40.190.10">
    <property type="entry name" value="Periplasmic binding protein-like II"/>
    <property type="match status" value="1"/>
</dbReference>
<feature type="chain" id="PRO_5011624431" evidence="2">
    <location>
        <begin position="23"/>
        <end position="313"/>
    </location>
</feature>
<evidence type="ECO:0000256" key="1">
    <source>
        <dbReference type="ARBA" id="ARBA00006987"/>
    </source>
</evidence>
<protein>
    <submittedName>
        <fullName evidence="3">Tripartite-type tricarboxylate transporter, receptor component TctC</fullName>
    </submittedName>
</protein>
<proteinExistence type="inferred from homology"/>
<keyword evidence="2" id="KW-0732">Signal</keyword>